<evidence type="ECO:0000313" key="2">
    <source>
        <dbReference type="Proteomes" id="UP000604341"/>
    </source>
</evidence>
<reference evidence="2" key="1">
    <citation type="journal article" date="2019" name="Int. J. Syst. Evol. Microbiol.">
        <title>The Global Catalogue of Microorganisms (GCM) 10K type strain sequencing project: providing services to taxonomists for standard genome sequencing and annotation.</title>
        <authorList>
            <consortium name="The Broad Institute Genomics Platform"/>
            <consortium name="The Broad Institute Genome Sequencing Center for Infectious Disease"/>
            <person name="Wu L."/>
            <person name="Ma J."/>
        </authorList>
    </citation>
    <scope>NUCLEOTIDE SEQUENCE [LARGE SCALE GENOMIC DNA]</scope>
    <source>
        <strain evidence="2">JCM 19173</strain>
    </source>
</reference>
<organism evidence="1 2">
    <name type="scientific">Deinococcus radiotolerans</name>
    <dbReference type="NCBI Taxonomy" id="1309407"/>
    <lineage>
        <taxon>Bacteria</taxon>
        <taxon>Thermotogati</taxon>
        <taxon>Deinococcota</taxon>
        <taxon>Deinococci</taxon>
        <taxon>Deinococcales</taxon>
        <taxon>Deinococcaceae</taxon>
        <taxon>Deinococcus</taxon>
    </lineage>
</organism>
<gene>
    <name evidence="1" type="ORF">GCM10010844_42690</name>
</gene>
<sequence length="77" mass="8399">MTTGTAPIFSGPGPLDGWNGLGPLIALPQKVPLIRLVDRPPLYETPRVYFQSPFTPAAAFFVRSNLSLFPTNIDLKT</sequence>
<evidence type="ECO:0000313" key="1">
    <source>
        <dbReference type="EMBL" id="GGL19177.1"/>
    </source>
</evidence>
<comment type="caution">
    <text evidence="1">The sequence shown here is derived from an EMBL/GenBank/DDBJ whole genome shotgun (WGS) entry which is preliminary data.</text>
</comment>
<name>A0ABQ2FRL2_9DEIO</name>
<protein>
    <submittedName>
        <fullName evidence="1">Uncharacterized protein</fullName>
    </submittedName>
</protein>
<proteinExistence type="predicted"/>
<keyword evidence="2" id="KW-1185">Reference proteome</keyword>
<dbReference type="RefSeq" id="WP_229778049.1">
    <property type="nucleotide sequence ID" value="NZ_BMPE01000031.1"/>
</dbReference>
<accession>A0ABQ2FRL2</accession>
<dbReference type="EMBL" id="BMPE01000031">
    <property type="protein sequence ID" value="GGL19177.1"/>
    <property type="molecule type" value="Genomic_DNA"/>
</dbReference>
<dbReference type="Proteomes" id="UP000604341">
    <property type="component" value="Unassembled WGS sequence"/>
</dbReference>